<accession>A0A2T9IYV3</accession>
<dbReference type="PROSITE" id="PS50043">
    <property type="entry name" value="HTH_LUXR_2"/>
    <property type="match status" value="1"/>
</dbReference>
<name>A0A2T9IYV3_9CAUL</name>
<organism evidence="9 10">
    <name type="scientific">Caulobacter radicis</name>
    <dbReference type="NCBI Taxonomy" id="2172650"/>
    <lineage>
        <taxon>Bacteria</taxon>
        <taxon>Pseudomonadati</taxon>
        <taxon>Pseudomonadota</taxon>
        <taxon>Alphaproteobacteria</taxon>
        <taxon>Caulobacterales</taxon>
        <taxon>Caulobacteraceae</taxon>
        <taxon>Caulobacter</taxon>
    </lineage>
</organism>
<evidence type="ECO:0000256" key="3">
    <source>
        <dbReference type="ARBA" id="ARBA00023015"/>
    </source>
</evidence>
<dbReference type="SMART" id="SM00421">
    <property type="entry name" value="HTH_LUXR"/>
    <property type="match status" value="1"/>
</dbReference>
<dbReference type="GO" id="GO:0003677">
    <property type="term" value="F:DNA binding"/>
    <property type="evidence" value="ECO:0007669"/>
    <property type="project" value="UniProtKB-KW"/>
</dbReference>
<dbReference type="Proteomes" id="UP000244913">
    <property type="component" value="Unassembled WGS sequence"/>
</dbReference>
<dbReference type="CDD" id="cd06170">
    <property type="entry name" value="LuxR_C_like"/>
    <property type="match status" value="1"/>
</dbReference>
<dbReference type="RefSeq" id="WP_116569781.1">
    <property type="nucleotide sequence ID" value="NZ_QDKP01000063.1"/>
</dbReference>
<dbReference type="SMART" id="SM00448">
    <property type="entry name" value="REC"/>
    <property type="match status" value="1"/>
</dbReference>
<dbReference type="Pfam" id="PF00196">
    <property type="entry name" value="GerE"/>
    <property type="match status" value="1"/>
</dbReference>
<evidence type="ECO:0000259" key="7">
    <source>
        <dbReference type="PROSITE" id="PS50043"/>
    </source>
</evidence>
<dbReference type="Gene3D" id="1.10.10.10">
    <property type="entry name" value="Winged helix-like DNA-binding domain superfamily/Winged helix DNA-binding domain"/>
    <property type="match status" value="1"/>
</dbReference>
<evidence type="ECO:0000313" key="9">
    <source>
        <dbReference type="EMBL" id="PVM72376.1"/>
    </source>
</evidence>
<protein>
    <submittedName>
        <fullName evidence="9">DNA-binding response regulator</fullName>
    </submittedName>
</protein>
<gene>
    <name evidence="9" type="ORF">DDF65_22645</name>
</gene>
<keyword evidence="4 9" id="KW-0238">DNA-binding</keyword>
<dbReference type="InterPro" id="IPR011006">
    <property type="entry name" value="CheY-like_superfamily"/>
</dbReference>
<comment type="caution">
    <text evidence="9">The sequence shown here is derived from an EMBL/GenBank/DDBJ whole genome shotgun (WGS) entry which is preliminary data.</text>
</comment>
<feature type="modified residue" description="4-aspartylphosphate" evidence="6">
    <location>
        <position position="54"/>
    </location>
</feature>
<dbReference type="SUPFAM" id="SSF46894">
    <property type="entry name" value="C-terminal effector domain of the bipartite response regulators"/>
    <property type="match status" value="1"/>
</dbReference>
<evidence type="ECO:0000259" key="8">
    <source>
        <dbReference type="PROSITE" id="PS50110"/>
    </source>
</evidence>
<dbReference type="PANTHER" id="PTHR44688">
    <property type="entry name" value="DNA-BINDING TRANSCRIPTIONAL ACTIVATOR DEVR_DOSR"/>
    <property type="match status" value="1"/>
</dbReference>
<dbReference type="GO" id="GO:0006355">
    <property type="term" value="P:regulation of DNA-templated transcription"/>
    <property type="evidence" value="ECO:0007669"/>
    <property type="project" value="InterPro"/>
</dbReference>
<dbReference type="Pfam" id="PF00072">
    <property type="entry name" value="Response_reg"/>
    <property type="match status" value="1"/>
</dbReference>
<feature type="domain" description="Response regulatory" evidence="8">
    <location>
        <begin position="5"/>
        <end position="119"/>
    </location>
</feature>
<evidence type="ECO:0000313" key="10">
    <source>
        <dbReference type="Proteomes" id="UP000244913"/>
    </source>
</evidence>
<dbReference type="GO" id="GO:0000160">
    <property type="term" value="P:phosphorelay signal transduction system"/>
    <property type="evidence" value="ECO:0007669"/>
    <property type="project" value="UniProtKB-KW"/>
</dbReference>
<evidence type="ECO:0000256" key="2">
    <source>
        <dbReference type="ARBA" id="ARBA00023012"/>
    </source>
</evidence>
<dbReference type="Gene3D" id="3.40.50.2300">
    <property type="match status" value="1"/>
</dbReference>
<dbReference type="PRINTS" id="PR00038">
    <property type="entry name" value="HTHLUXR"/>
</dbReference>
<proteinExistence type="predicted"/>
<keyword evidence="1 6" id="KW-0597">Phosphoprotein</keyword>
<evidence type="ECO:0000256" key="5">
    <source>
        <dbReference type="ARBA" id="ARBA00023163"/>
    </source>
</evidence>
<dbReference type="InterPro" id="IPR000792">
    <property type="entry name" value="Tscrpt_reg_LuxR_C"/>
</dbReference>
<dbReference type="PANTHER" id="PTHR44688:SF16">
    <property type="entry name" value="DNA-BINDING TRANSCRIPTIONAL ACTIVATOR DEVR_DOSR"/>
    <property type="match status" value="1"/>
</dbReference>
<keyword evidence="2" id="KW-0902">Two-component regulatory system</keyword>
<dbReference type="AlphaFoldDB" id="A0A2T9IYV3"/>
<evidence type="ECO:0000256" key="1">
    <source>
        <dbReference type="ARBA" id="ARBA00022553"/>
    </source>
</evidence>
<keyword evidence="3" id="KW-0805">Transcription regulation</keyword>
<keyword evidence="10" id="KW-1185">Reference proteome</keyword>
<dbReference type="InterPro" id="IPR001789">
    <property type="entry name" value="Sig_transdc_resp-reg_receiver"/>
</dbReference>
<evidence type="ECO:0000256" key="4">
    <source>
        <dbReference type="ARBA" id="ARBA00023125"/>
    </source>
</evidence>
<sequence>MDQGTVIIVDDDAAIRTALGDLLESADYAVTTFDSARAFLDGPVTPGAACLLLDVRLPELSGLDLQGLLRAEGRELPIIFMTGHATVPMTVQAMKAGAQEFLTKPVEETALLAAVADAIEQHRRRLASEEGLADLRARREQLTPREAEVMDFVIGGLMNKQLAGAIGTTEITAKVHKRRVMEKMGARSLLDLVRMAERLGLSATPLRPGRPPGS</sequence>
<dbReference type="InterPro" id="IPR036388">
    <property type="entry name" value="WH-like_DNA-bd_sf"/>
</dbReference>
<dbReference type="CDD" id="cd17537">
    <property type="entry name" value="REC_FixJ"/>
    <property type="match status" value="1"/>
</dbReference>
<reference evidence="9 10" key="1">
    <citation type="submission" date="2018-04" db="EMBL/GenBank/DDBJ databases">
        <title>The genome sequence of Caulobacter sp. 736.</title>
        <authorList>
            <person name="Gao J."/>
            <person name="Sun J."/>
        </authorList>
    </citation>
    <scope>NUCLEOTIDE SEQUENCE [LARGE SCALE GENOMIC DNA]</scope>
    <source>
        <strain evidence="9 10">736</strain>
    </source>
</reference>
<dbReference type="EMBL" id="QDKP01000063">
    <property type="protein sequence ID" value="PVM72376.1"/>
    <property type="molecule type" value="Genomic_DNA"/>
</dbReference>
<evidence type="ECO:0000256" key="6">
    <source>
        <dbReference type="PROSITE-ProRule" id="PRU00169"/>
    </source>
</evidence>
<dbReference type="InterPro" id="IPR016032">
    <property type="entry name" value="Sig_transdc_resp-reg_C-effctor"/>
</dbReference>
<dbReference type="SUPFAM" id="SSF52172">
    <property type="entry name" value="CheY-like"/>
    <property type="match status" value="1"/>
</dbReference>
<feature type="domain" description="HTH luxR-type" evidence="7">
    <location>
        <begin position="135"/>
        <end position="200"/>
    </location>
</feature>
<keyword evidence="5" id="KW-0804">Transcription</keyword>
<dbReference type="FunFam" id="3.40.50.2300:FF:000018">
    <property type="entry name" value="DNA-binding transcriptional regulator NtrC"/>
    <property type="match status" value="1"/>
</dbReference>
<dbReference type="PROSITE" id="PS50110">
    <property type="entry name" value="RESPONSE_REGULATORY"/>
    <property type="match status" value="1"/>
</dbReference>